<comment type="catalytic activity">
    <reaction evidence="15">
        <text>DNA(n) + a 2'-deoxyribonucleoside 5'-triphosphate = DNA(n+1) + diphosphate</text>
        <dbReference type="Rhea" id="RHEA:22508"/>
        <dbReference type="Rhea" id="RHEA-COMP:17339"/>
        <dbReference type="Rhea" id="RHEA-COMP:17340"/>
        <dbReference type="ChEBI" id="CHEBI:33019"/>
        <dbReference type="ChEBI" id="CHEBI:61560"/>
        <dbReference type="ChEBI" id="CHEBI:173112"/>
        <dbReference type="EC" id="2.7.7.7"/>
    </reaction>
</comment>
<dbReference type="InterPro" id="IPR000305">
    <property type="entry name" value="GIY-YIG_endonuc"/>
</dbReference>
<dbReference type="PANTHER" id="PTHR30562">
    <property type="entry name" value="UVRC/OXIDOREDUCTASE"/>
    <property type="match status" value="1"/>
</dbReference>
<dbReference type="GO" id="GO:0009380">
    <property type="term" value="C:excinuclease repair complex"/>
    <property type="evidence" value="ECO:0007669"/>
    <property type="project" value="TreeGrafter"/>
</dbReference>
<evidence type="ECO:0000256" key="1">
    <source>
        <dbReference type="ARBA" id="ARBA00012417"/>
    </source>
</evidence>
<dbReference type="SMART" id="SM00479">
    <property type="entry name" value="EXOIII"/>
    <property type="match status" value="1"/>
</dbReference>
<dbReference type="InterPro" id="IPR036397">
    <property type="entry name" value="RNaseH_sf"/>
</dbReference>
<dbReference type="PANTHER" id="PTHR30562:SF10">
    <property type="entry name" value="EXCINUCLEASE CHO"/>
    <property type="match status" value="1"/>
</dbReference>
<dbReference type="STRING" id="416873.SAMN04487951_102309"/>
<dbReference type="Pfam" id="PF00929">
    <property type="entry name" value="RNase_T"/>
    <property type="match status" value="1"/>
</dbReference>
<keyword evidence="4" id="KW-0228">DNA excision</keyword>
<dbReference type="GO" id="GO:0009432">
    <property type="term" value="P:SOS response"/>
    <property type="evidence" value="ECO:0007669"/>
    <property type="project" value="UniProtKB-KW"/>
</dbReference>
<dbReference type="InterPro" id="IPR035901">
    <property type="entry name" value="GIY-YIG_endonuc_sf"/>
</dbReference>
<evidence type="ECO:0000256" key="7">
    <source>
        <dbReference type="ARBA" id="ARBA00022881"/>
    </source>
</evidence>
<dbReference type="InterPro" id="IPR006054">
    <property type="entry name" value="DnaQ"/>
</dbReference>
<keyword evidence="3" id="KW-0227">DNA damage</keyword>
<organism evidence="17 18">
    <name type="scientific">Vreelandella arcis</name>
    <dbReference type="NCBI Taxonomy" id="416873"/>
    <lineage>
        <taxon>Bacteria</taxon>
        <taxon>Pseudomonadati</taxon>
        <taxon>Pseudomonadota</taxon>
        <taxon>Gammaproteobacteria</taxon>
        <taxon>Oceanospirillales</taxon>
        <taxon>Halomonadaceae</taxon>
        <taxon>Vreelandella</taxon>
    </lineage>
</organism>
<dbReference type="AlphaFoldDB" id="A0A1G9YT33"/>
<evidence type="ECO:0000256" key="8">
    <source>
        <dbReference type="ARBA" id="ARBA00023204"/>
    </source>
</evidence>
<keyword evidence="18" id="KW-1185">Reference proteome</keyword>
<dbReference type="CDD" id="cd10434">
    <property type="entry name" value="GIY-YIG_UvrC_Cho"/>
    <property type="match status" value="1"/>
</dbReference>
<keyword evidence="5" id="KW-0378">Hydrolase</keyword>
<dbReference type="InterPro" id="IPR013520">
    <property type="entry name" value="Ribonucl_H"/>
</dbReference>
<dbReference type="EC" id="2.7.7.7" evidence="1"/>
<evidence type="ECO:0000256" key="15">
    <source>
        <dbReference type="ARBA" id="ARBA00049244"/>
    </source>
</evidence>
<dbReference type="Gene3D" id="3.40.1440.10">
    <property type="entry name" value="GIY-YIG endonuclease"/>
    <property type="match status" value="1"/>
</dbReference>
<dbReference type="PROSITE" id="PS50164">
    <property type="entry name" value="GIY_YIG"/>
    <property type="match status" value="1"/>
</dbReference>
<keyword evidence="8" id="KW-0234">DNA repair</keyword>
<dbReference type="GO" id="GO:0006289">
    <property type="term" value="P:nucleotide-excision repair"/>
    <property type="evidence" value="ECO:0007669"/>
    <property type="project" value="InterPro"/>
</dbReference>
<dbReference type="SUPFAM" id="SSF53098">
    <property type="entry name" value="Ribonuclease H-like"/>
    <property type="match status" value="1"/>
</dbReference>
<evidence type="ECO:0000256" key="5">
    <source>
        <dbReference type="ARBA" id="ARBA00022801"/>
    </source>
</evidence>
<feature type="domain" description="GIY-YIG" evidence="16">
    <location>
        <begin position="200"/>
        <end position="278"/>
    </location>
</feature>
<name>A0A1G9YT33_9GAMM</name>
<evidence type="ECO:0000259" key="16">
    <source>
        <dbReference type="PROSITE" id="PS50164"/>
    </source>
</evidence>
<dbReference type="GO" id="GO:0003887">
    <property type="term" value="F:DNA-directed DNA polymerase activity"/>
    <property type="evidence" value="ECO:0007669"/>
    <property type="project" value="UniProtKB-EC"/>
</dbReference>
<evidence type="ECO:0000256" key="2">
    <source>
        <dbReference type="ARBA" id="ARBA00022722"/>
    </source>
</evidence>
<dbReference type="RefSeq" id="WP_089702520.1">
    <property type="nucleotide sequence ID" value="NZ_FNII01000002.1"/>
</dbReference>
<dbReference type="InterPro" id="IPR050066">
    <property type="entry name" value="UvrABC_protein_C"/>
</dbReference>
<dbReference type="GO" id="GO:0006260">
    <property type="term" value="P:DNA replication"/>
    <property type="evidence" value="ECO:0007669"/>
    <property type="project" value="InterPro"/>
</dbReference>
<evidence type="ECO:0000256" key="13">
    <source>
        <dbReference type="ARBA" id="ARBA00042138"/>
    </source>
</evidence>
<evidence type="ECO:0000256" key="14">
    <source>
        <dbReference type="ARBA" id="ARBA00042732"/>
    </source>
</evidence>
<evidence type="ECO:0000256" key="4">
    <source>
        <dbReference type="ARBA" id="ARBA00022769"/>
    </source>
</evidence>
<dbReference type="Gene3D" id="3.30.420.10">
    <property type="entry name" value="Ribonuclease H-like superfamily/Ribonuclease H"/>
    <property type="match status" value="1"/>
</dbReference>
<keyword evidence="2" id="KW-0540">Nuclease</keyword>
<sequence>MTQPTLVLIDVETTGTRATRYRITEIAALKIVQGEQVDRWTSLVNPGSRIPNQVSQLTGIDDAMVYAAPRFEQIAESLRAWLGDATLVAHNARFDEGFLRHEFQRVGFNYRPSLICTLRLSRRMSPDAQQHHLGAVLDRYQIETIGLHRAEQDVMGLWRIWQTWQQQLTEEQWQSLLDEERKRRHLPTHLDSDILDQLPSGPGVYLFYGHNRLPLYVGKSVRLRDRVRDHFQRARQDDKEMRLAEQIQHIEWEETAGDLGAQLREAQLVKSLLPIMNRQLRKQRKLTTWHWPDDASQPELLSGNVLNHSSAGVFYGLFRNAREAKETLRTLAETHQLCPRVLGLEKGKGRCFSSQVGKCRGACWGNETITAHSQRARRALHPLQVNTWPWPGRIAIKEAPAGSDKAAWHIVNQWSYLGSAATLAAAEKLDPIPASFDIDSYRILQRFLRQPDEHGLSITPL</sequence>
<evidence type="ECO:0000256" key="9">
    <source>
        <dbReference type="ARBA" id="ARBA00023236"/>
    </source>
</evidence>
<evidence type="ECO:0000256" key="12">
    <source>
        <dbReference type="ARBA" id="ARBA00040756"/>
    </source>
</evidence>
<evidence type="ECO:0000256" key="10">
    <source>
        <dbReference type="ARBA" id="ARBA00025483"/>
    </source>
</evidence>
<protein>
    <recommendedName>
        <fullName evidence="12">Excinuclease cho</fullName>
        <ecNumber evidence="1">2.7.7.7</ecNumber>
    </recommendedName>
    <alternativeName>
        <fullName evidence="14">Endonuclease cho</fullName>
    </alternativeName>
    <alternativeName>
        <fullName evidence="13">UvrC homolog protein</fullName>
    </alternativeName>
</protein>
<evidence type="ECO:0000256" key="6">
    <source>
        <dbReference type="ARBA" id="ARBA00022839"/>
    </source>
</evidence>
<dbReference type="InterPro" id="IPR047296">
    <property type="entry name" value="GIY-YIG_UvrC_Cho"/>
</dbReference>
<dbReference type="Proteomes" id="UP000199677">
    <property type="component" value="Unassembled WGS sequence"/>
</dbReference>
<dbReference type="NCBIfam" id="TIGR00573">
    <property type="entry name" value="dnaq"/>
    <property type="match status" value="1"/>
</dbReference>
<keyword evidence="6" id="KW-0269">Exonuclease</keyword>
<dbReference type="InterPro" id="IPR012337">
    <property type="entry name" value="RNaseH-like_sf"/>
</dbReference>
<comment type="subunit">
    <text evidence="11">DNA polymerase III contains a core (composed of alpha, epsilon and theta chains) that associates with a tau subunit. This core dimerizes to form the POLIII' complex. PolIII' associates with the gamma complex (composed of gamma, delta, delta', psi and chi chains) and with the beta chain to form the complete DNA polymerase III complex.</text>
</comment>
<dbReference type="CDD" id="cd06127">
    <property type="entry name" value="DEDDh"/>
    <property type="match status" value="1"/>
</dbReference>
<dbReference type="FunFam" id="3.30.420.10:FF:000045">
    <property type="entry name" value="3'-5' exonuclease DinG"/>
    <property type="match status" value="1"/>
</dbReference>
<dbReference type="EMBL" id="FNII01000002">
    <property type="protein sequence ID" value="SDN12107.1"/>
    <property type="molecule type" value="Genomic_DNA"/>
</dbReference>
<keyword evidence="9" id="KW-0742">SOS response</keyword>
<gene>
    <name evidence="17" type="ORF">SAMN04487951_102309</name>
</gene>
<dbReference type="SUPFAM" id="SSF82771">
    <property type="entry name" value="GIY-YIG endonuclease"/>
    <property type="match status" value="1"/>
</dbReference>
<proteinExistence type="predicted"/>
<dbReference type="GO" id="GO:0003677">
    <property type="term" value="F:DNA binding"/>
    <property type="evidence" value="ECO:0007669"/>
    <property type="project" value="InterPro"/>
</dbReference>
<evidence type="ECO:0000313" key="17">
    <source>
        <dbReference type="EMBL" id="SDN12107.1"/>
    </source>
</evidence>
<dbReference type="OrthoDB" id="9803913at2"/>
<comment type="function">
    <text evidence="10">DNA polymerase III is a complex, multichain enzyme responsible for most of the replicative synthesis in bacteria. The epsilon subunit contain the editing function and is a proofreading 3'-5' exonuclease.</text>
</comment>
<evidence type="ECO:0000256" key="3">
    <source>
        <dbReference type="ARBA" id="ARBA00022763"/>
    </source>
</evidence>
<reference evidence="18" key="1">
    <citation type="submission" date="2016-10" db="EMBL/GenBank/DDBJ databases">
        <authorList>
            <person name="Varghese N."/>
            <person name="Submissions S."/>
        </authorList>
    </citation>
    <scope>NUCLEOTIDE SEQUENCE [LARGE SCALE GENOMIC DNA]</scope>
    <source>
        <strain evidence="18">CGMCC 1.6494</strain>
    </source>
</reference>
<evidence type="ECO:0000313" key="18">
    <source>
        <dbReference type="Proteomes" id="UP000199677"/>
    </source>
</evidence>
<keyword evidence="7" id="KW-0267">Excision nuclease</keyword>
<dbReference type="SMART" id="SM00465">
    <property type="entry name" value="GIYc"/>
    <property type="match status" value="1"/>
</dbReference>
<evidence type="ECO:0000256" key="11">
    <source>
        <dbReference type="ARBA" id="ARBA00026073"/>
    </source>
</evidence>
<accession>A0A1G9YT33</accession>
<dbReference type="GO" id="GO:0004527">
    <property type="term" value="F:exonuclease activity"/>
    <property type="evidence" value="ECO:0007669"/>
    <property type="project" value="UniProtKB-KW"/>
</dbReference>